<evidence type="ECO:0000259" key="8">
    <source>
        <dbReference type="Pfam" id="PF13525"/>
    </source>
</evidence>
<evidence type="ECO:0000313" key="10">
    <source>
        <dbReference type="Proteomes" id="UP000244810"/>
    </source>
</evidence>
<dbReference type="PANTHER" id="PTHR37423">
    <property type="entry name" value="SOLUBLE LYTIC MUREIN TRANSGLYCOSYLASE-RELATED"/>
    <property type="match status" value="1"/>
</dbReference>
<dbReference type="PANTHER" id="PTHR37423:SF1">
    <property type="entry name" value="OUTER MEMBRANE PROTEIN ASSEMBLY FACTOR BAMD"/>
    <property type="match status" value="1"/>
</dbReference>
<keyword evidence="3 6" id="KW-0564">Palmitate</keyword>
<dbReference type="InterPro" id="IPR011990">
    <property type="entry name" value="TPR-like_helical_dom_sf"/>
</dbReference>
<dbReference type="Proteomes" id="UP000244810">
    <property type="component" value="Unassembled WGS sequence"/>
</dbReference>
<evidence type="ECO:0000313" key="9">
    <source>
        <dbReference type="EMBL" id="PVE48515.1"/>
    </source>
</evidence>
<feature type="chain" id="PRO_5015791008" description="Outer membrane protein assembly factor BamD" evidence="7">
    <location>
        <begin position="28"/>
        <end position="286"/>
    </location>
</feature>
<dbReference type="EMBL" id="QDDR01000002">
    <property type="protein sequence ID" value="PVE48515.1"/>
    <property type="molecule type" value="Genomic_DNA"/>
</dbReference>
<evidence type="ECO:0000256" key="3">
    <source>
        <dbReference type="ARBA" id="ARBA00023139"/>
    </source>
</evidence>
<dbReference type="GO" id="GO:0043165">
    <property type="term" value="P:Gram-negative-bacterium-type cell outer membrane assembly"/>
    <property type="evidence" value="ECO:0007669"/>
    <property type="project" value="UniProtKB-UniRule"/>
</dbReference>
<gene>
    <name evidence="6" type="primary">bamD</name>
    <name evidence="9" type="ORF">DDE23_05530</name>
</gene>
<keyword evidence="10" id="KW-1185">Reference proteome</keyword>
<reference evidence="9 10" key="1">
    <citation type="journal article" date="2011" name="Syst. Appl. Microbiol.">
        <title>Defluviimonas denitrificans gen. nov., sp. nov., and Pararhodobacter aggregans gen. nov., sp. nov., non-phototrophic Rhodobacteraceae from the biofilter of a marine aquaculture.</title>
        <authorList>
            <person name="Foesel B.U."/>
            <person name="Drake H.L."/>
            <person name="Schramm A."/>
        </authorList>
    </citation>
    <scope>NUCLEOTIDE SEQUENCE [LARGE SCALE GENOMIC DNA]</scope>
    <source>
        <strain evidence="9 10">D1-19</strain>
    </source>
</reference>
<dbReference type="HAMAP" id="MF_00922">
    <property type="entry name" value="OM_assembly_BamD"/>
    <property type="match status" value="1"/>
</dbReference>
<comment type="caution">
    <text evidence="9">The sequence shown here is derived from an EMBL/GenBank/DDBJ whole genome shotgun (WGS) entry which is preliminary data.</text>
</comment>
<keyword evidence="1 6" id="KW-0732">Signal</keyword>
<dbReference type="NCBIfam" id="TIGR03302">
    <property type="entry name" value="OM_YfiO"/>
    <property type="match status" value="1"/>
</dbReference>
<accession>A0A2T7UUR8</accession>
<evidence type="ECO:0000256" key="1">
    <source>
        <dbReference type="ARBA" id="ARBA00022729"/>
    </source>
</evidence>
<evidence type="ECO:0000256" key="6">
    <source>
        <dbReference type="HAMAP-Rule" id="MF_00922"/>
    </source>
</evidence>
<dbReference type="SUPFAM" id="SSF48452">
    <property type="entry name" value="TPR-like"/>
    <property type="match status" value="1"/>
</dbReference>
<evidence type="ECO:0000256" key="5">
    <source>
        <dbReference type="ARBA" id="ARBA00023288"/>
    </source>
</evidence>
<dbReference type="PROSITE" id="PS51257">
    <property type="entry name" value="PROKAR_LIPOPROTEIN"/>
    <property type="match status" value="1"/>
</dbReference>
<comment type="similarity">
    <text evidence="6">Belongs to the BamD family.</text>
</comment>
<protein>
    <recommendedName>
        <fullName evidence="6">Outer membrane protein assembly factor BamD</fullName>
    </recommendedName>
</protein>
<dbReference type="InterPro" id="IPR017689">
    <property type="entry name" value="BamD"/>
</dbReference>
<comment type="subcellular location">
    <subcellularLocation>
        <location evidence="6">Cell outer membrane</location>
        <topology evidence="6">Lipid-anchor</topology>
    </subcellularLocation>
</comment>
<dbReference type="OrthoDB" id="9804044at2"/>
<keyword evidence="4 6" id="KW-0998">Cell outer membrane</keyword>
<evidence type="ECO:0000256" key="4">
    <source>
        <dbReference type="ARBA" id="ARBA00023237"/>
    </source>
</evidence>
<comment type="function">
    <text evidence="6">Part of the outer membrane protein assembly complex, which is involved in assembly and insertion of beta-barrel proteins into the outer membrane.</text>
</comment>
<name>A0A2T7UUR8_9RHOB</name>
<proteinExistence type="inferred from homology"/>
<dbReference type="AlphaFoldDB" id="A0A2T7UUR8"/>
<dbReference type="CDD" id="cd15830">
    <property type="entry name" value="BamD"/>
    <property type="match status" value="1"/>
</dbReference>
<feature type="domain" description="Outer membrane lipoprotein BamD-like" evidence="8">
    <location>
        <begin position="44"/>
        <end position="237"/>
    </location>
</feature>
<keyword evidence="5 6" id="KW-0449">Lipoprotein</keyword>
<dbReference type="InterPro" id="IPR039565">
    <property type="entry name" value="BamD-like"/>
</dbReference>
<sequence>MVGTLGKSARRRLSTLALSSVLVLALAACGNQVGTDEPLDGYSAEEIFTRGEYVLENNRRIEPAMRYFREVERLYPYTDWARRSLVMQAYALHRDGQYDEARATAQRFLDQYPGDPDAAWAAYIVALTYYDQIEDVGRDQGLTFQALNHLRYVIEQYPNTEYARSAVLKFDLAFDRLAAKEMEIGRFYLSRGNYQAGINRFRAVVEQYQTTTQTPEALHRLVESYLALGLRDEAQTAGAILGHNFRSSPFYEDSFRLLTAAGLSDQAQGTSWLNDIYRRTIRGEWL</sequence>
<evidence type="ECO:0000256" key="2">
    <source>
        <dbReference type="ARBA" id="ARBA00023136"/>
    </source>
</evidence>
<comment type="subunit">
    <text evidence="6">Part of the Bam complex.</text>
</comment>
<dbReference type="GO" id="GO:1990063">
    <property type="term" value="C:Bam protein complex"/>
    <property type="evidence" value="ECO:0007669"/>
    <property type="project" value="TreeGrafter"/>
</dbReference>
<dbReference type="Pfam" id="PF13525">
    <property type="entry name" value="YfiO"/>
    <property type="match status" value="1"/>
</dbReference>
<keyword evidence="2 6" id="KW-0472">Membrane</keyword>
<organism evidence="9 10">
    <name type="scientific">Pararhodobacter aggregans</name>
    <dbReference type="NCBI Taxonomy" id="404875"/>
    <lineage>
        <taxon>Bacteria</taxon>
        <taxon>Pseudomonadati</taxon>
        <taxon>Pseudomonadota</taxon>
        <taxon>Alphaproteobacteria</taxon>
        <taxon>Rhodobacterales</taxon>
        <taxon>Paracoccaceae</taxon>
        <taxon>Pararhodobacter</taxon>
    </lineage>
</organism>
<dbReference type="Gene3D" id="1.25.40.10">
    <property type="entry name" value="Tetratricopeptide repeat domain"/>
    <property type="match status" value="1"/>
</dbReference>
<evidence type="ECO:0000256" key="7">
    <source>
        <dbReference type="SAM" id="SignalP"/>
    </source>
</evidence>
<dbReference type="RefSeq" id="WP_107750597.1">
    <property type="nucleotide sequence ID" value="NZ_QBKF01000002.1"/>
</dbReference>
<dbReference type="GO" id="GO:0051205">
    <property type="term" value="P:protein insertion into membrane"/>
    <property type="evidence" value="ECO:0007669"/>
    <property type="project" value="UniProtKB-UniRule"/>
</dbReference>
<feature type="signal peptide" evidence="7">
    <location>
        <begin position="1"/>
        <end position="27"/>
    </location>
</feature>